<dbReference type="InterPro" id="IPR008271">
    <property type="entry name" value="Ser/Thr_kinase_AS"/>
</dbReference>
<gene>
    <name evidence="9" type="ORF">HKW67_21450</name>
</gene>
<dbReference type="GO" id="GO:0005524">
    <property type="term" value="F:ATP binding"/>
    <property type="evidence" value="ECO:0007669"/>
    <property type="project" value="UniProtKB-UniRule"/>
</dbReference>
<dbReference type="SUPFAM" id="SSF56112">
    <property type="entry name" value="Protein kinase-like (PK-like)"/>
    <property type="match status" value="1"/>
</dbReference>
<dbReference type="SMART" id="SM00220">
    <property type="entry name" value="S_TKc"/>
    <property type="match status" value="1"/>
</dbReference>
<dbReference type="PROSITE" id="PS00108">
    <property type="entry name" value="PROTEIN_KINASE_ST"/>
    <property type="match status" value="1"/>
</dbReference>
<dbReference type="KEGG" id="ggr:HKW67_21450"/>
<dbReference type="InterPro" id="IPR017441">
    <property type="entry name" value="Protein_kinase_ATP_BS"/>
</dbReference>
<dbReference type="Gene3D" id="1.25.40.10">
    <property type="entry name" value="Tetratricopeptide repeat domain"/>
    <property type="match status" value="1"/>
</dbReference>
<dbReference type="EC" id="2.7.11.1" evidence="1"/>
<dbReference type="Proteomes" id="UP000500938">
    <property type="component" value="Chromosome"/>
</dbReference>
<dbReference type="InterPro" id="IPR011990">
    <property type="entry name" value="TPR-like_helical_dom_sf"/>
</dbReference>
<dbReference type="PROSITE" id="PS50011">
    <property type="entry name" value="PROTEIN_KINASE_DOM"/>
    <property type="match status" value="1"/>
</dbReference>
<keyword evidence="4 7" id="KW-0547">Nucleotide-binding</keyword>
<accession>A0A6M4IW19</accession>
<dbReference type="AlphaFoldDB" id="A0A6M4IW19"/>
<evidence type="ECO:0000259" key="8">
    <source>
        <dbReference type="PROSITE" id="PS50011"/>
    </source>
</evidence>
<organism evidence="9 10">
    <name type="scientific">Gemmatimonas groenlandica</name>
    <dbReference type="NCBI Taxonomy" id="2732249"/>
    <lineage>
        <taxon>Bacteria</taxon>
        <taxon>Pseudomonadati</taxon>
        <taxon>Gemmatimonadota</taxon>
        <taxon>Gemmatimonadia</taxon>
        <taxon>Gemmatimonadales</taxon>
        <taxon>Gemmatimonadaceae</taxon>
        <taxon>Gemmatimonas</taxon>
    </lineage>
</organism>
<keyword evidence="3" id="KW-0808">Transferase</keyword>
<reference evidence="9 10" key="1">
    <citation type="submission" date="2020-05" db="EMBL/GenBank/DDBJ databases">
        <title>Complete genome sequence of Gemmatimonas greenlandica TET16.</title>
        <authorList>
            <person name="Zeng Y."/>
        </authorList>
    </citation>
    <scope>NUCLEOTIDE SEQUENCE [LARGE SCALE GENOMIC DNA]</scope>
    <source>
        <strain evidence="9 10">TET16</strain>
    </source>
</reference>
<evidence type="ECO:0000313" key="9">
    <source>
        <dbReference type="EMBL" id="QJR37909.1"/>
    </source>
</evidence>
<evidence type="ECO:0000256" key="1">
    <source>
        <dbReference type="ARBA" id="ARBA00012513"/>
    </source>
</evidence>
<feature type="domain" description="Protein kinase" evidence="8">
    <location>
        <begin position="17"/>
        <end position="282"/>
    </location>
</feature>
<dbReference type="InterPro" id="IPR000719">
    <property type="entry name" value="Prot_kinase_dom"/>
</dbReference>
<protein>
    <recommendedName>
        <fullName evidence="1">non-specific serine/threonine protein kinase</fullName>
        <ecNumber evidence="1">2.7.11.1</ecNumber>
    </recommendedName>
</protein>
<evidence type="ECO:0000256" key="5">
    <source>
        <dbReference type="ARBA" id="ARBA00022777"/>
    </source>
</evidence>
<dbReference type="InterPro" id="IPR011009">
    <property type="entry name" value="Kinase-like_dom_sf"/>
</dbReference>
<dbReference type="Gene3D" id="3.30.200.20">
    <property type="entry name" value="Phosphorylase Kinase, domain 1"/>
    <property type="match status" value="1"/>
</dbReference>
<dbReference type="Gene3D" id="3.40.50.10070">
    <property type="entry name" value="TolB, N-terminal domain"/>
    <property type="match status" value="1"/>
</dbReference>
<evidence type="ECO:0000256" key="6">
    <source>
        <dbReference type="ARBA" id="ARBA00022840"/>
    </source>
</evidence>
<evidence type="ECO:0000256" key="7">
    <source>
        <dbReference type="PROSITE-ProRule" id="PRU10141"/>
    </source>
</evidence>
<keyword evidence="5 9" id="KW-0418">Kinase</keyword>
<evidence type="ECO:0000256" key="4">
    <source>
        <dbReference type="ARBA" id="ARBA00022741"/>
    </source>
</evidence>
<evidence type="ECO:0000313" key="10">
    <source>
        <dbReference type="Proteomes" id="UP000500938"/>
    </source>
</evidence>
<evidence type="ECO:0000256" key="3">
    <source>
        <dbReference type="ARBA" id="ARBA00022679"/>
    </source>
</evidence>
<proteinExistence type="predicted"/>
<feature type="binding site" evidence="7">
    <location>
        <position position="46"/>
    </location>
    <ligand>
        <name>ATP</name>
        <dbReference type="ChEBI" id="CHEBI:30616"/>
    </ligand>
</feature>
<dbReference type="PANTHER" id="PTHR43289:SF30">
    <property type="entry name" value="NON-SPECIFIC SERINE_THREONINE PROTEIN KINASE"/>
    <property type="match status" value="1"/>
</dbReference>
<dbReference type="SUPFAM" id="SSF48452">
    <property type="entry name" value="TPR-like"/>
    <property type="match status" value="1"/>
</dbReference>
<dbReference type="PROSITE" id="PS00107">
    <property type="entry name" value="PROTEIN_KINASE_ATP"/>
    <property type="match status" value="1"/>
</dbReference>
<dbReference type="Pfam" id="PF00069">
    <property type="entry name" value="Pkinase"/>
    <property type="match status" value="1"/>
</dbReference>
<keyword evidence="6 7" id="KW-0067">ATP-binding</keyword>
<sequence>MTDALRERLQQALGTSHTIDRELGGGGMSRVFVATEHAFGRSVVVKVLPSDAAAQVSLERFTREIQVAARLQHPHIVPLLSAGDADGVPYFTMPFVEGESLRARLDQRGELPVNEAVRLLREVASALGYAHDRGIVHRDIKPDNVLVSAGSAMVTDFGVAKALSASSDTGAGMVTSLGVALGTPAYMAPEQASADPNVDHRADLYAFGAMAYELLSGQPPFTGRSAQGLLAAHVTEAPESLGRRRAALPPALVALVMRCLEKRPADRPQSALEIVRALDDIASPSGGIAPTMAHGPAPSATATAAPVVARRRLLPAIVALTVLVLAAAVWQFRGAGAAAVGTSTKGDAALAKSVAVLTLVNAAGDTANAYFAQGMTDEVTVALARVPGLRVASRNSALSIDVTKPVDVRDVAERLNVGTVLEGQMRRSGTQFRVTMQLTNAADGLSLWSGTFDGDMKDMFAVQERIARAIAEALRVQLTGDFRVAGGTANVDAHDLVLRAQFLSDEYTQASLREAIALFERATQLDEQYVDAWAGLAQAWFYMGDDYMPAKDAVVPGRVALARALALDSLNPSVLVSLGTDQYYYRRQRPQGIATLRRALAIDSLNESAMIFLALMLRESKQGKEAAELTLRLDRRNPSSRLRFRYMTLNRALVEAGYVHAAEEVCRRARDVDQQRYGPCSHWLLRYQNKLAEALVACRAFTPPPSICGAQILGKLGRQVEASAEALLLEARLLQRAAKTGYTDPWQLALTWANVGDRERAMRWLLVTEHDVNGALRPEIMSEFAFMNGYPPFEALRRRVGAL</sequence>
<dbReference type="RefSeq" id="WP_171227345.1">
    <property type="nucleotide sequence ID" value="NZ_CP053085.1"/>
</dbReference>
<keyword evidence="10" id="KW-1185">Reference proteome</keyword>
<dbReference type="Gene3D" id="1.10.510.10">
    <property type="entry name" value="Transferase(Phosphotransferase) domain 1"/>
    <property type="match status" value="1"/>
</dbReference>
<name>A0A6M4IW19_9BACT</name>
<dbReference type="EMBL" id="CP053085">
    <property type="protein sequence ID" value="QJR37909.1"/>
    <property type="molecule type" value="Genomic_DNA"/>
</dbReference>
<dbReference type="CDD" id="cd14014">
    <property type="entry name" value="STKc_PknB_like"/>
    <property type="match status" value="1"/>
</dbReference>
<dbReference type="FunFam" id="1.10.510.10:FF:000021">
    <property type="entry name" value="Serine/threonine protein kinase"/>
    <property type="match status" value="1"/>
</dbReference>
<dbReference type="GO" id="GO:0004674">
    <property type="term" value="F:protein serine/threonine kinase activity"/>
    <property type="evidence" value="ECO:0007669"/>
    <property type="project" value="UniProtKB-KW"/>
</dbReference>
<evidence type="ECO:0000256" key="2">
    <source>
        <dbReference type="ARBA" id="ARBA00022527"/>
    </source>
</evidence>
<keyword evidence="2" id="KW-0723">Serine/threonine-protein kinase</keyword>
<dbReference type="PANTHER" id="PTHR43289">
    <property type="entry name" value="MITOGEN-ACTIVATED PROTEIN KINASE KINASE KINASE 20-RELATED"/>
    <property type="match status" value="1"/>
</dbReference>